<dbReference type="InterPro" id="IPR005033">
    <property type="entry name" value="YEATS"/>
</dbReference>
<evidence type="ECO:0000313" key="8">
    <source>
        <dbReference type="EMBL" id="KAH3677629.1"/>
    </source>
</evidence>
<evidence type="ECO:0000259" key="7">
    <source>
        <dbReference type="PROSITE" id="PS51037"/>
    </source>
</evidence>
<feature type="domain" description="YEATS" evidence="7">
    <location>
        <begin position="10"/>
        <end position="163"/>
    </location>
</feature>
<protein>
    <recommendedName>
        <fullName evidence="1">Protein AF-9 homolog</fullName>
    </recommendedName>
</protein>
<evidence type="ECO:0000256" key="6">
    <source>
        <dbReference type="SAM" id="MobiDB-lite"/>
    </source>
</evidence>
<dbReference type="InterPro" id="IPR055129">
    <property type="entry name" value="YEATS_dom"/>
</dbReference>
<dbReference type="Proteomes" id="UP000769528">
    <property type="component" value="Unassembled WGS sequence"/>
</dbReference>
<gene>
    <name evidence="8" type="ORF">WICMUC_001732</name>
</gene>
<sequence length="219" mass="25270">MAPAQASSKRIKTLSISRPVIYGNSARHLKDGDRKPDTPPEHTHKWSVFVRSPLGEGKAGDEDLSLYIKKVVFKLHDTYPNSTRSIEVPPFEVEETGWGEFEIGIKIFFHNDANEKNISLYHHLRLHPYKEEDKDKDVIKSLQYDEIVFNEPTELLFERLTSKPGNIIPEKTGEFNKTLERQELQRINNGLYTINKQIDELRKKIVEKSQGSIANTITR</sequence>
<comment type="subcellular location">
    <subcellularLocation>
        <location evidence="5">Nucleus</location>
    </subcellularLocation>
</comment>
<name>A0A9P8TG80_9ASCO</name>
<dbReference type="CDD" id="cd16908">
    <property type="entry name" value="YEATS_Yaf9_like"/>
    <property type="match status" value="1"/>
</dbReference>
<dbReference type="GO" id="GO:0005634">
    <property type="term" value="C:nucleus"/>
    <property type="evidence" value="ECO:0007669"/>
    <property type="project" value="UniProtKB-SubCell"/>
</dbReference>
<evidence type="ECO:0000256" key="2">
    <source>
        <dbReference type="ARBA" id="ARBA00023015"/>
    </source>
</evidence>
<keyword evidence="2" id="KW-0805">Transcription regulation</keyword>
<dbReference type="GO" id="GO:0000785">
    <property type="term" value="C:chromatin"/>
    <property type="evidence" value="ECO:0007669"/>
    <property type="project" value="UniProtKB-ARBA"/>
</dbReference>
<evidence type="ECO:0000313" key="9">
    <source>
        <dbReference type="Proteomes" id="UP000769528"/>
    </source>
</evidence>
<dbReference type="Pfam" id="PF03366">
    <property type="entry name" value="YEATS"/>
    <property type="match status" value="1"/>
</dbReference>
<evidence type="ECO:0000256" key="5">
    <source>
        <dbReference type="PROSITE-ProRule" id="PRU00376"/>
    </source>
</evidence>
<dbReference type="EMBL" id="JAEUBF010000506">
    <property type="protein sequence ID" value="KAH3677629.1"/>
    <property type="molecule type" value="Genomic_DNA"/>
</dbReference>
<feature type="region of interest" description="Disordered" evidence="6">
    <location>
        <begin position="25"/>
        <end position="44"/>
    </location>
</feature>
<comment type="caution">
    <text evidence="8">The sequence shown here is derived from an EMBL/GenBank/DDBJ whole genome shotgun (WGS) entry which is preliminary data.</text>
</comment>
<dbReference type="InterPro" id="IPR038704">
    <property type="entry name" value="YEAST_sf"/>
</dbReference>
<proteinExistence type="predicted"/>
<reference evidence="8" key="2">
    <citation type="submission" date="2021-01" db="EMBL/GenBank/DDBJ databases">
        <authorList>
            <person name="Schikora-Tamarit M.A."/>
        </authorList>
    </citation>
    <scope>NUCLEOTIDE SEQUENCE</scope>
    <source>
        <strain evidence="8">CBS6341</strain>
    </source>
</reference>
<organism evidence="8 9">
    <name type="scientific">Wickerhamomyces mucosus</name>
    <dbReference type="NCBI Taxonomy" id="1378264"/>
    <lineage>
        <taxon>Eukaryota</taxon>
        <taxon>Fungi</taxon>
        <taxon>Dikarya</taxon>
        <taxon>Ascomycota</taxon>
        <taxon>Saccharomycotina</taxon>
        <taxon>Saccharomycetes</taxon>
        <taxon>Phaffomycetales</taxon>
        <taxon>Wickerhamomycetaceae</taxon>
        <taxon>Wickerhamomyces</taxon>
    </lineage>
</organism>
<evidence type="ECO:0000256" key="4">
    <source>
        <dbReference type="ARBA" id="ARBA00023242"/>
    </source>
</evidence>
<keyword evidence="4 5" id="KW-0539">Nucleus</keyword>
<dbReference type="GO" id="GO:0006355">
    <property type="term" value="P:regulation of DNA-templated transcription"/>
    <property type="evidence" value="ECO:0007669"/>
    <property type="project" value="InterPro"/>
</dbReference>
<dbReference type="AlphaFoldDB" id="A0A9P8TG80"/>
<dbReference type="PROSITE" id="PS51037">
    <property type="entry name" value="YEATS"/>
    <property type="match status" value="1"/>
</dbReference>
<feature type="compositionally biased region" description="Basic and acidic residues" evidence="6">
    <location>
        <begin position="28"/>
        <end position="44"/>
    </location>
</feature>
<accession>A0A9P8TG80</accession>
<dbReference type="OrthoDB" id="16041at2759"/>
<evidence type="ECO:0000256" key="1">
    <source>
        <dbReference type="ARBA" id="ARBA00022408"/>
    </source>
</evidence>
<keyword evidence="3" id="KW-0804">Transcription</keyword>
<keyword evidence="9" id="KW-1185">Reference proteome</keyword>
<dbReference type="Gene3D" id="2.60.40.1970">
    <property type="entry name" value="YEATS domain"/>
    <property type="match status" value="1"/>
</dbReference>
<evidence type="ECO:0000256" key="3">
    <source>
        <dbReference type="ARBA" id="ARBA00023163"/>
    </source>
</evidence>
<dbReference type="PANTHER" id="PTHR47573">
    <property type="entry name" value="PROTEIN AF-9 HOMOLOG"/>
    <property type="match status" value="1"/>
</dbReference>
<reference evidence="8" key="1">
    <citation type="journal article" date="2021" name="Open Biol.">
        <title>Shared evolutionary footprints suggest mitochondrial oxidative damage underlies multiple complex I losses in fungi.</title>
        <authorList>
            <person name="Schikora-Tamarit M.A."/>
            <person name="Marcet-Houben M."/>
            <person name="Nosek J."/>
            <person name="Gabaldon T."/>
        </authorList>
    </citation>
    <scope>NUCLEOTIDE SEQUENCE</scope>
    <source>
        <strain evidence="8">CBS6341</strain>
    </source>
</reference>
<dbReference type="PANTHER" id="PTHR47573:SF1">
    <property type="entry name" value="PROTEIN AF-9 HOMOLOG"/>
    <property type="match status" value="1"/>
</dbReference>